<dbReference type="Proteomes" id="UP001176961">
    <property type="component" value="Unassembled WGS sequence"/>
</dbReference>
<gene>
    <name evidence="15" type="ORF">CYNAS_LOCUS13138</name>
</gene>
<evidence type="ECO:0000256" key="11">
    <source>
        <dbReference type="ARBA" id="ARBA00023201"/>
    </source>
</evidence>
<keyword evidence="16" id="KW-1185">Reference proteome</keyword>
<evidence type="ECO:0000313" key="15">
    <source>
        <dbReference type="EMBL" id="CAJ0601155.1"/>
    </source>
</evidence>
<name>A0AA36GZR9_CYLNA</name>
<comment type="similarity">
    <text evidence="2 13">Belongs to the amiloride-sensitive sodium channel (TC 1.A.6) family.</text>
</comment>
<keyword evidence="9 14" id="KW-0472">Membrane</keyword>
<keyword evidence="3 13" id="KW-0813">Transport</keyword>
<organism evidence="15 16">
    <name type="scientific">Cylicocyclus nassatus</name>
    <name type="common">Nematode worm</name>
    <dbReference type="NCBI Taxonomy" id="53992"/>
    <lineage>
        <taxon>Eukaryota</taxon>
        <taxon>Metazoa</taxon>
        <taxon>Ecdysozoa</taxon>
        <taxon>Nematoda</taxon>
        <taxon>Chromadorea</taxon>
        <taxon>Rhabditida</taxon>
        <taxon>Rhabditina</taxon>
        <taxon>Rhabditomorpha</taxon>
        <taxon>Strongyloidea</taxon>
        <taxon>Strongylidae</taxon>
        <taxon>Cylicocyclus</taxon>
    </lineage>
</organism>
<keyword evidence="6 14" id="KW-1133">Transmembrane helix</keyword>
<accession>A0AA36GZR9</accession>
<evidence type="ECO:0000256" key="1">
    <source>
        <dbReference type="ARBA" id="ARBA00004141"/>
    </source>
</evidence>
<comment type="caution">
    <text evidence="15">The sequence shown here is derived from an EMBL/GenBank/DDBJ whole genome shotgun (WGS) entry which is preliminary data.</text>
</comment>
<evidence type="ECO:0000256" key="8">
    <source>
        <dbReference type="ARBA" id="ARBA00023065"/>
    </source>
</evidence>
<dbReference type="GO" id="GO:0005272">
    <property type="term" value="F:sodium channel activity"/>
    <property type="evidence" value="ECO:0007669"/>
    <property type="project" value="UniProtKB-KW"/>
</dbReference>
<dbReference type="EMBL" id="CATQJL010000305">
    <property type="protein sequence ID" value="CAJ0601155.1"/>
    <property type="molecule type" value="Genomic_DNA"/>
</dbReference>
<feature type="transmembrane region" description="Helical" evidence="14">
    <location>
        <begin position="80"/>
        <end position="97"/>
    </location>
</feature>
<keyword evidence="8 13" id="KW-0406">Ion transport</keyword>
<evidence type="ECO:0000256" key="7">
    <source>
        <dbReference type="ARBA" id="ARBA00023053"/>
    </source>
</evidence>
<dbReference type="AlphaFoldDB" id="A0AA36GZR9"/>
<keyword evidence="10" id="KW-0325">Glycoprotein</keyword>
<dbReference type="Pfam" id="PF00858">
    <property type="entry name" value="ASC"/>
    <property type="match status" value="1"/>
</dbReference>
<proteinExistence type="inferred from homology"/>
<keyword evidence="4 13" id="KW-0894">Sodium channel</keyword>
<evidence type="ECO:0000313" key="16">
    <source>
        <dbReference type="Proteomes" id="UP001176961"/>
    </source>
</evidence>
<keyword evidence="11 13" id="KW-0739">Sodium transport</keyword>
<evidence type="ECO:0000256" key="9">
    <source>
        <dbReference type="ARBA" id="ARBA00023136"/>
    </source>
</evidence>
<keyword evidence="12 13" id="KW-0407">Ion channel</keyword>
<evidence type="ECO:0000256" key="10">
    <source>
        <dbReference type="ARBA" id="ARBA00023180"/>
    </source>
</evidence>
<evidence type="ECO:0000256" key="6">
    <source>
        <dbReference type="ARBA" id="ARBA00022989"/>
    </source>
</evidence>
<keyword evidence="5 13" id="KW-0812">Transmembrane</keyword>
<dbReference type="InterPro" id="IPR001873">
    <property type="entry name" value="ENaC"/>
</dbReference>
<evidence type="ECO:0000256" key="5">
    <source>
        <dbReference type="ARBA" id="ARBA00022692"/>
    </source>
</evidence>
<dbReference type="GO" id="GO:0016020">
    <property type="term" value="C:membrane"/>
    <property type="evidence" value="ECO:0007669"/>
    <property type="project" value="UniProtKB-SubCell"/>
</dbReference>
<protein>
    <submittedName>
        <fullName evidence="15">Uncharacterized protein</fullName>
    </submittedName>
</protein>
<evidence type="ECO:0000256" key="4">
    <source>
        <dbReference type="ARBA" id="ARBA00022461"/>
    </source>
</evidence>
<evidence type="ECO:0000256" key="12">
    <source>
        <dbReference type="ARBA" id="ARBA00023303"/>
    </source>
</evidence>
<sequence>MSLTRRDDNVPQSDTGLCLLSIKRLEETPRANVSPAADTIASTKDPEQPADQRCRCQYLWMHEIHGVPAIMMSYSLEEKLLWALILAICGLVAFYNTKTMLGNYVQQRSATKITIVPVKSMEFPAFIFCSKNADVLNYTALQNGNFFLNSFTKAELTRLYNVWRGNKSVLEMFDFVFNENGFTCEEFFHTCWLGPLTLDCCDIFVPTFALLRGRCFRLAVGQNQTNSDEAGKLVVFLKQLKGRLAGKKNTGELIMYIGDTHPEIGTSPRFYLSPNTWNRFRITQKRFSFLPNNPECSTRLIDQGIGTCYVYEFLHKVLIGPLNCTFPYYKEMLPYLNSTPVCDPLIILQDYARITNTIIESDCVAACERVENAWDWRTSSDLSKNKKHSFRVEASFTDLEVFICILNLD</sequence>
<comment type="subcellular location">
    <subcellularLocation>
        <location evidence="1">Membrane</location>
        <topology evidence="1">Multi-pass membrane protein</topology>
    </subcellularLocation>
</comment>
<evidence type="ECO:0000256" key="3">
    <source>
        <dbReference type="ARBA" id="ARBA00022448"/>
    </source>
</evidence>
<evidence type="ECO:0000256" key="13">
    <source>
        <dbReference type="RuleBase" id="RU000679"/>
    </source>
</evidence>
<keyword evidence="7" id="KW-0915">Sodium</keyword>
<evidence type="ECO:0000256" key="2">
    <source>
        <dbReference type="ARBA" id="ARBA00007193"/>
    </source>
</evidence>
<evidence type="ECO:0000256" key="14">
    <source>
        <dbReference type="SAM" id="Phobius"/>
    </source>
</evidence>
<reference evidence="15" key="1">
    <citation type="submission" date="2023-07" db="EMBL/GenBank/DDBJ databases">
        <authorList>
            <consortium name="CYATHOMIX"/>
        </authorList>
    </citation>
    <scope>NUCLEOTIDE SEQUENCE</scope>
    <source>
        <strain evidence="15">N/A</strain>
    </source>
</reference>